<dbReference type="WBParaSite" id="scaffold13591_cov187.g16959">
    <property type="protein sequence ID" value="scaffold13591_cov187.g16959"/>
    <property type="gene ID" value="scaffold13591_cov187.g16959"/>
</dbReference>
<proteinExistence type="predicted"/>
<evidence type="ECO:0000313" key="1">
    <source>
        <dbReference type="Proteomes" id="UP000887561"/>
    </source>
</evidence>
<accession>A0A915LKA3</accession>
<organism evidence="1 2">
    <name type="scientific">Meloidogyne javanica</name>
    <name type="common">Root-knot nematode worm</name>
    <dbReference type="NCBI Taxonomy" id="6303"/>
    <lineage>
        <taxon>Eukaryota</taxon>
        <taxon>Metazoa</taxon>
        <taxon>Ecdysozoa</taxon>
        <taxon>Nematoda</taxon>
        <taxon>Chromadorea</taxon>
        <taxon>Rhabditida</taxon>
        <taxon>Tylenchina</taxon>
        <taxon>Tylenchomorpha</taxon>
        <taxon>Tylenchoidea</taxon>
        <taxon>Meloidogynidae</taxon>
        <taxon>Meloidogyninae</taxon>
        <taxon>Meloidogyne</taxon>
        <taxon>Meloidogyne incognita group</taxon>
    </lineage>
</organism>
<evidence type="ECO:0000313" key="2">
    <source>
        <dbReference type="WBParaSite" id="scaffold13591_cov187.g16959"/>
    </source>
</evidence>
<keyword evidence="1" id="KW-1185">Reference proteome</keyword>
<dbReference type="Proteomes" id="UP000887561">
    <property type="component" value="Unplaced"/>
</dbReference>
<name>A0A915LKA3_MELJA</name>
<sequence>MFSTNQNFVTNRIELWTILHNLACNSKEAEKLRLSGAEFDKVCKYKSDETNKMRDWNSVDLTICYIPKFGNELKNNPKSDYAKECYKNGKEKHGIEFRVINFYDNLLNNFQQIKSYLGQRIAAQNERNIFISWHLFSFVRNLIRSSVLEHRHFDNIKISTLLYIEAFDIFEIKANIFMEKLEELNIFNNDFVVQFNYNNAQYTRNQMLMSLRQAECEYDIIYPAHFRDLNRNTNVLLPFLAIIFRHSIIPTEQATLTTKECNEIIPNCCDSDTAEINTPFYVFYYNVSFLIQKKLEQEIINPYLIQQIRDENDGKIEREYDTDTEFAEINNGNEVPPQLRVGVITQILQECLVMKGGQQQTKGKSVQYTASGSRRGRRD</sequence>
<reference evidence="2" key="1">
    <citation type="submission" date="2022-11" db="UniProtKB">
        <authorList>
            <consortium name="WormBaseParasite"/>
        </authorList>
    </citation>
    <scope>IDENTIFICATION</scope>
</reference>
<dbReference type="AlphaFoldDB" id="A0A915LKA3"/>
<protein>
    <submittedName>
        <fullName evidence="2">Uncharacterized protein</fullName>
    </submittedName>
</protein>